<proteinExistence type="predicted"/>
<protein>
    <recommendedName>
        <fullName evidence="1">DUF559 domain-containing protein</fullName>
    </recommendedName>
</protein>
<dbReference type="InterPro" id="IPR007569">
    <property type="entry name" value="DUF559"/>
</dbReference>
<evidence type="ECO:0000313" key="3">
    <source>
        <dbReference type="Proteomes" id="UP000559182"/>
    </source>
</evidence>
<dbReference type="AlphaFoldDB" id="A0A839N243"/>
<gene>
    <name evidence="2" type="ORF">FHU39_001762</name>
</gene>
<reference evidence="2 3" key="1">
    <citation type="submission" date="2020-08" db="EMBL/GenBank/DDBJ databases">
        <title>Sequencing the genomes of 1000 actinobacteria strains.</title>
        <authorList>
            <person name="Klenk H.-P."/>
        </authorList>
    </citation>
    <scope>NUCLEOTIDE SEQUENCE [LARGE SCALE GENOMIC DNA]</scope>
    <source>
        <strain evidence="2 3">DSM 105369</strain>
    </source>
</reference>
<evidence type="ECO:0000259" key="1">
    <source>
        <dbReference type="Pfam" id="PF04480"/>
    </source>
</evidence>
<organism evidence="2 3">
    <name type="scientific">Flexivirga oryzae</name>
    <dbReference type="NCBI Taxonomy" id="1794944"/>
    <lineage>
        <taxon>Bacteria</taxon>
        <taxon>Bacillati</taxon>
        <taxon>Actinomycetota</taxon>
        <taxon>Actinomycetes</taxon>
        <taxon>Micrococcales</taxon>
        <taxon>Dermacoccaceae</taxon>
        <taxon>Flexivirga</taxon>
    </lineage>
</organism>
<dbReference type="Proteomes" id="UP000559182">
    <property type="component" value="Unassembled WGS sequence"/>
</dbReference>
<dbReference type="EMBL" id="JACHVQ010000001">
    <property type="protein sequence ID" value="MBB2891778.1"/>
    <property type="molecule type" value="Genomic_DNA"/>
</dbReference>
<keyword evidence="3" id="KW-1185">Reference proteome</keyword>
<sequence length="291" mass="32798">MVRTPSPLPVELGTSFTTREAIAHGVTLRRLRHRALATPTRGLRLTSADPDLVERAAAHLKVLPARRSAYSHATASALLGLPDRKDPRLHVTLPDGVFVRRRGMVMHRGLQHREIWSVHDLPVVSPVETWLDLAPLRTLEELVILGDAILQHQPDLATTLRHTVEAHSGARGIRRARDALELVRPGVLSPQETLWRLRFRAAGYPEPELNVEVRDPAGRWLGIGDFVWREQRLVVEYDGDYHFTVEQRRHDQVRRRAMRTGDWAVIELNGADNADPRPALRSIGAALGVHR</sequence>
<dbReference type="Pfam" id="PF04480">
    <property type="entry name" value="DUF559"/>
    <property type="match status" value="1"/>
</dbReference>
<name>A0A839N243_9MICO</name>
<dbReference type="RefSeq" id="WP_183319998.1">
    <property type="nucleotide sequence ID" value="NZ_JACHVQ010000001.1"/>
</dbReference>
<evidence type="ECO:0000313" key="2">
    <source>
        <dbReference type="EMBL" id="MBB2891778.1"/>
    </source>
</evidence>
<comment type="caution">
    <text evidence="2">The sequence shown here is derived from an EMBL/GenBank/DDBJ whole genome shotgun (WGS) entry which is preliminary data.</text>
</comment>
<accession>A0A839N243</accession>
<dbReference type="Gene3D" id="3.40.960.10">
    <property type="entry name" value="VSR Endonuclease"/>
    <property type="match status" value="1"/>
</dbReference>
<feature type="domain" description="DUF559" evidence="1">
    <location>
        <begin position="223"/>
        <end position="268"/>
    </location>
</feature>